<comment type="subcellular location">
    <subcellularLocation>
        <location evidence="1">Cell membrane</location>
        <topology evidence="1">Multi-pass membrane protein</topology>
    </subcellularLocation>
</comment>
<dbReference type="InterPro" id="IPR023408">
    <property type="entry name" value="MscS_beta-dom_sf"/>
</dbReference>
<feature type="domain" description="Mechanosensitive ion channel MscS" evidence="10">
    <location>
        <begin position="549"/>
        <end position="614"/>
    </location>
</feature>
<dbReference type="EMBL" id="JANCLU010000018">
    <property type="protein sequence ID" value="MCP8940219.1"/>
    <property type="molecule type" value="Genomic_DNA"/>
</dbReference>
<feature type="transmembrane region" description="Helical" evidence="8">
    <location>
        <begin position="171"/>
        <end position="197"/>
    </location>
</feature>
<evidence type="ECO:0000256" key="4">
    <source>
        <dbReference type="ARBA" id="ARBA00022692"/>
    </source>
</evidence>
<name>A0ABT1LFK2_9HYPH</name>
<feature type="transmembrane region" description="Helical" evidence="8">
    <location>
        <begin position="350"/>
        <end position="373"/>
    </location>
</feature>
<dbReference type="Pfam" id="PF00924">
    <property type="entry name" value="MS_channel_2nd"/>
    <property type="match status" value="1"/>
</dbReference>
<feature type="transmembrane region" description="Helical" evidence="8">
    <location>
        <begin position="417"/>
        <end position="439"/>
    </location>
</feature>
<feature type="chain" id="PRO_5046113486" evidence="9">
    <location>
        <begin position="26"/>
        <end position="748"/>
    </location>
</feature>
<dbReference type="Gene3D" id="1.10.287.1260">
    <property type="match status" value="1"/>
</dbReference>
<dbReference type="SUPFAM" id="SSF82861">
    <property type="entry name" value="Mechanosensitive channel protein MscS (YggB), transmembrane region"/>
    <property type="match status" value="1"/>
</dbReference>
<comment type="caution">
    <text evidence="12">The sequence shown here is derived from an EMBL/GenBank/DDBJ whole genome shotgun (WGS) entry which is preliminary data.</text>
</comment>
<accession>A0ABT1LFK2</accession>
<dbReference type="Gene3D" id="3.30.70.100">
    <property type="match status" value="1"/>
</dbReference>
<dbReference type="InterPro" id="IPR049142">
    <property type="entry name" value="MS_channel_1st"/>
</dbReference>
<dbReference type="Gene3D" id="2.30.30.60">
    <property type="match status" value="1"/>
</dbReference>
<feature type="transmembrane region" description="Helical" evidence="8">
    <location>
        <begin position="124"/>
        <end position="144"/>
    </location>
</feature>
<gene>
    <name evidence="12" type="ORF">NK718_16965</name>
</gene>
<evidence type="ECO:0000259" key="11">
    <source>
        <dbReference type="Pfam" id="PF21088"/>
    </source>
</evidence>
<dbReference type="Pfam" id="PF21088">
    <property type="entry name" value="MS_channel_1st"/>
    <property type="match status" value="1"/>
</dbReference>
<dbReference type="SUPFAM" id="SSF82689">
    <property type="entry name" value="Mechanosensitive channel protein MscS (YggB), C-terminal domain"/>
    <property type="match status" value="1"/>
</dbReference>
<feature type="transmembrane region" description="Helical" evidence="8">
    <location>
        <begin position="498"/>
        <end position="522"/>
    </location>
</feature>
<organism evidence="12 13">
    <name type="scientific">Alsobacter ponti</name>
    <dbReference type="NCBI Taxonomy" id="2962936"/>
    <lineage>
        <taxon>Bacteria</taxon>
        <taxon>Pseudomonadati</taxon>
        <taxon>Pseudomonadota</taxon>
        <taxon>Alphaproteobacteria</taxon>
        <taxon>Hyphomicrobiales</taxon>
        <taxon>Alsobacteraceae</taxon>
        <taxon>Alsobacter</taxon>
    </lineage>
</organism>
<keyword evidence="6 8" id="KW-0472">Membrane</keyword>
<dbReference type="InterPro" id="IPR006685">
    <property type="entry name" value="MscS_channel_2nd"/>
</dbReference>
<evidence type="ECO:0000256" key="3">
    <source>
        <dbReference type="ARBA" id="ARBA00022475"/>
    </source>
</evidence>
<feature type="transmembrane region" description="Helical" evidence="8">
    <location>
        <begin position="528"/>
        <end position="546"/>
    </location>
</feature>
<dbReference type="PANTHER" id="PTHR30460:SF0">
    <property type="entry name" value="MODERATE CONDUCTANCE MECHANOSENSITIVE CHANNEL YBIO"/>
    <property type="match status" value="1"/>
</dbReference>
<feature type="domain" description="Mechanosensitive ion channel transmembrane helices 2/3" evidence="11">
    <location>
        <begin position="509"/>
        <end position="548"/>
    </location>
</feature>
<feature type="compositionally biased region" description="Low complexity" evidence="7">
    <location>
        <begin position="60"/>
        <end position="74"/>
    </location>
</feature>
<dbReference type="InterPro" id="IPR010920">
    <property type="entry name" value="LSM_dom_sf"/>
</dbReference>
<dbReference type="InterPro" id="IPR011066">
    <property type="entry name" value="MscS_channel_C_sf"/>
</dbReference>
<comment type="similarity">
    <text evidence="2">Belongs to the MscS (TC 1.A.23) family.</text>
</comment>
<evidence type="ECO:0000256" key="7">
    <source>
        <dbReference type="SAM" id="MobiDB-lite"/>
    </source>
</evidence>
<evidence type="ECO:0000256" key="2">
    <source>
        <dbReference type="ARBA" id="ARBA00008017"/>
    </source>
</evidence>
<dbReference type="RefSeq" id="WP_254744689.1">
    <property type="nucleotide sequence ID" value="NZ_JANCLU010000018.1"/>
</dbReference>
<feature type="transmembrane region" description="Helical" evidence="8">
    <location>
        <begin position="209"/>
        <end position="228"/>
    </location>
</feature>
<proteinExistence type="inferred from homology"/>
<keyword evidence="4 8" id="KW-0812">Transmembrane</keyword>
<dbReference type="InterPro" id="IPR011014">
    <property type="entry name" value="MscS_channel_TM-2"/>
</dbReference>
<dbReference type="SUPFAM" id="SSF50182">
    <property type="entry name" value="Sm-like ribonucleoproteins"/>
    <property type="match status" value="1"/>
</dbReference>
<feature type="signal peptide" evidence="9">
    <location>
        <begin position="1"/>
        <end position="25"/>
    </location>
</feature>
<dbReference type="InterPro" id="IPR045276">
    <property type="entry name" value="YbiO_bact"/>
</dbReference>
<feature type="region of interest" description="Disordered" evidence="7">
    <location>
        <begin position="57"/>
        <end position="78"/>
    </location>
</feature>
<evidence type="ECO:0000256" key="6">
    <source>
        <dbReference type="ARBA" id="ARBA00023136"/>
    </source>
</evidence>
<evidence type="ECO:0000256" key="5">
    <source>
        <dbReference type="ARBA" id="ARBA00022989"/>
    </source>
</evidence>
<dbReference type="Proteomes" id="UP001205890">
    <property type="component" value="Unassembled WGS sequence"/>
</dbReference>
<sequence length="748" mass="78896">MMLRSLVATLGLVLALWLGAGPALAQTAAPPAGMSREQFDQLVNSISEAVAQKLREEGKAVPQAPAQPPVAARPAEAEAADPMAQQVGDFVSRAQRVLSALPAFWANLARIPDELAVDARRGPFAYLILLALACVAAVGAEAATRRVFASTRARLAAASAPSNGPRGLMSLAGLAALDVLGLAAVWLVSYGAIGAWFNGVEPQSRVASGVLAALFGWRLYLFAFRVVLRPGEAGARLASVSDDEAALGMRLVSRVILAVVALRVVLRMLIAIHAPSEAISAGQLVVNLVLLLVFVAVSRRGRDVGAHWFGGLAAPGSFGAWLGARWLMLAVPFWTLLVGTQVFGAISARFAVPSAMLLTLNIVIALLVFETLLKAVLERLRPAALASEEAAADGALPGVTHVAPPLAMDVVARSLRVLVVIFAALAVAQSWVVNVIGLFDASQWRELTRASVRAGATLFVAYVAWELVKLVTGRYVARHQVGMPTDEDRAADSGASRLATLMPLMRVALAVVIGVLAVLIVLSEMGVNVTPLIAGASVFGLAISFGSQTLVRDIVSGVFYLTDDAFRIGEYIDCGKAKGTVEGFTLRSLKLRHQNGQVHTIPFGQLGQITNFSRDWTTVKFNLRFARETDVEKLRKATKKIGQDMLEDPEIKPEILEPLKMQGVADIADQALVVRFKFTVRPGKPSFIQRNAIKRMVATFPALGIEFASATVAVSTSGGAVDPHAAGAAATVARLQAEAAQNAGAAAG</sequence>
<keyword evidence="3" id="KW-1003">Cell membrane</keyword>
<evidence type="ECO:0000313" key="13">
    <source>
        <dbReference type="Proteomes" id="UP001205890"/>
    </source>
</evidence>
<evidence type="ECO:0000256" key="9">
    <source>
        <dbReference type="SAM" id="SignalP"/>
    </source>
</evidence>
<keyword evidence="5 8" id="KW-1133">Transmembrane helix</keyword>
<evidence type="ECO:0000313" key="12">
    <source>
        <dbReference type="EMBL" id="MCP8940219.1"/>
    </source>
</evidence>
<dbReference type="PANTHER" id="PTHR30460">
    <property type="entry name" value="MODERATE CONDUCTANCE MECHANOSENSITIVE CHANNEL YBIO"/>
    <property type="match status" value="1"/>
</dbReference>
<protein>
    <submittedName>
        <fullName evidence="12">Mechanosensitive ion channel</fullName>
    </submittedName>
</protein>
<evidence type="ECO:0000259" key="10">
    <source>
        <dbReference type="Pfam" id="PF00924"/>
    </source>
</evidence>
<reference evidence="12 13" key="1">
    <citation type="submission" date="2022-07" db="EMBL/GenBank/DDBJ databases">
        <authorList>
            <person name="Li W.-J."/>
            <person name="Deng Q.-Q."/>
        </authorList>
    </citation>
    <scope>NUCLEOTIDE SEQUENCE [LARGE SCALE GENOMIC DNA]</scope>
    <source>
        <strain evidence="12 13">SYSU M60028</strain>
    </source>
</reference>
<feature type="transmembrane region" description="Helical" evidence="8">
    <location>
        <begin position="278"/>
        <end position="297"/>
    </location>
</feature>
<keyword evidence="13" id="KW-1185">Reference proteome</keyword>
<keyword evidence="9" id="KW-0732">Signal</keyword>
<feature type="transmembrane region" description="Helical" evidence="8">
    <location>
        <begin position="251"/>
        <end position="272"/>
    </location>
</feature>
<evidence type="ECO:0000256" key="1">
    <source>
        <dbReference type="ARBA" id="ARBA00004651"/>
    </source>
</evidence>
<evidence type="ECO:0000256" key="8">
    <source>
        <dbReference type="SAM" id="Phobius"/>
    </source>
</evidence>